<dbReference type="GO" id="GO:0046872">
    <property type="term" value="F:metal ion binding"/>
    <property type="evidence" value="ECO:0007669"/>
    <property type="project" value="UniProtKB-KW"/>
</dbReference>
<dbReference type="GO" id="GO:0000166">
    <property type="term" value="F:nucleotide binding"/>
    <property type="evidence" value="ECO:0007669"/>
    <property type="project" value="UniProtKB-KW"/>
</dbReference>
<dbReference type="EMBL" id="MN033861">
    <property type="protein sequence ID" value="QDH88115.1"/>
    <property type="molecule type" value="Genomic_RNA"/>
</dbReference>
<dbReference type="GO" id="GO:0003968">
    <property type="term" value="F:RNA-directed RNA polymerase activity"/>
    <property type="evidence" value="ECO:0007669"/>
    <property type="project" value="UniProtKB-KW"/>
</dbReference>
<comment type="catalytic activity">
    <reaction evidence="8">
        <text>RNA(n) + a ribonucleoside 5'-triphosphate = RNA(n+1) + diphosphate</text>
        <dbReference type="Rhea" id="RHEA:21248"/>
        <dbReference type="Rhea" id="RHEA-COMP:14527"/>
        <dbReference type="Rhea" id="RHEA-COMP:17342"/>
        <dbReference type="ChEBI" id="CHEBI:33019"/>
        <dbReference type="ChEBI" id="CHEBI:61557"/>
        <dbReference type="ChEBI" id="CHEBI:140395"/>
        <dbReference type="EC" id="2.7.7.48"/>
    </reaction>
</comment>
<evidence type="ECO:0000256" key="6">
    <source>
        <dbReference type="ARBA" id="ARBA00022953"/>
    </source>
</evidence>
<keyword evidence="2 11" id="KW-0696">RNA-directed RNA polymerase</keyword>
<keyword evidence="9" id="KW-0479">Metal-binding</keyword>
<dbReference type="Pfam" id="PF03431">
    <property type="entry name" value="RNA_replicase_B"/>
    <property type="match status" value="1"/>
</dbReference>
<comment type="cofactor">
    <cofactor evidence="9">
        <name>Mg(2+)</name>
        <dbReference type="ChEBI" id="CHEBI:18420"/>
    </cofactor>
    <text evidence="9">Binds 2 Mg(2+) per subunit.</text>
</comment>
<feature type="binding site" evidence="9">
    <location>
        <position position="328"/>
    </location>
    <ligand>
        <name>Mg(2+)</name>
        <dbReference type="ChEBI" id="CHEBI:18420"/>
        <label>2</label>
    </ligand>
</feature>
<dbReference type="EC" id="2.7.7.48" evidence="1"/>
<keyword evidence="9" id="KW-0460">Magnesium</keyword>
<gene>
    <name evidence="11" type="ORF">H1Rhizo25676_000001</name>
</gene>
<evidence type="ECO:0000256" key="4">
    <source>
        <dbReference type="ARBA" id="ARBA00022695"/>
    </source>
</evidence>
<evidence type="ECO:0000256" key="8">
    <source>
        <dbReference type="ARBA" id="ARBA00048744"/>
    </source>
</evidence>
<dbReference type="InterPro" id="IPR007096">
    <property type="entry name" value="RNA-dir_Rpol_cat_phage"/>
</dbReference>
<accession>A0A514D3B7</accession>
<reference evidence="11" key="1">
    <citation type="submission" date="2019-05" db="EMBL/GenBank/DDBJ databases">
        <title>Metatranscriptomic reconstruction reveals RNA viruses with the potential to shape carbon cycling in soil.</title>
        <authorList>
            <person name="Starr E.P."/>
            <person name="Nuccio E."/>
            <person name="Pett-Ridge J."/>
            <person name="Banfield J.F."/>
            <person name="Firestone M.K."/>
        </authorList>
    </citation>
    <scope>NUCLEOTIDE SEQUENCE</scope>
    <source>
        <strain evidence="11">H1_Rhizo_25_scaffold_676</strain>
    </source>
</reference>
<dbReference type="PROSITE" id="PS50522">
    <property type="entry name" value="RDRP_PHAGE"/>
    <property type="match status" value="1"/>
</dbReference>
<evidence type="ECO:0000256" key="1">
    <source>
        <dbReference type="ARBA" id="ARBA00012494"/>
    </source>
</evidence>
<dbReference type="InterPro" id="IPR005093">
    <property type="entry name" value="RNArep_beta"/>
</dbReference>
<keyword evidence="5" id="KW-0547">Nucleotide-binding</keyword>
<evidence type="ECO:0000256" key="9">
    <source>
        <dbReference type="PIRSR" id="PIRSR605093-1"/>
    </source>
</evidence>
<organism evidence="11">
    <name type="scientific">Leviviridae sp</name>
    <dbReference type="NCBI Taxonomy" id="2027243"/>
    <lineage>
        <taxon>Viruses</taxon>
        <taxon>Riboviria</taxon>
        <taxon>Orthornavirae</taxon>
        <taxon>Lenarviricota</taxon>
        <taxon>Leviviricetes</taxon>
        <taxon>Norzivirales</taxon>
        <taxon>Fiersviridae</taxon>
    </lineage>
</organism>
<proteinExistence type="predicted"/>
<feature type="binding site" evidence="9">
    <location>
        <position position="425"/>
    </location>
    <ligand>
        <name>Mg(2+)</name>
        <dbReference type="ChEBI" id="CHEBI:18420"/>
        <label>2</label>
    </ligand>
</feature>
<name>A0A514D3B7_9VIRU</name>
<sequence>MKSMLHLLNVVLEESGTMLGIDTQRDWLTITQRFNQEGDEFLTITLPTFAKDLYRALDEGKVDNHLFLSFGRSKGKKLPKFLEGFLSILFDPYSGSLLYVDSASVKAADAVRCVVQISGLLGKLHLQCNPKRTAMAMDRYIENDSRVGDHGPAERAKALSLLGLSDASLRVSLWKHFGSFLNDLERLIKKGALMPSHGPGAVVEALRGNSKWLQPAWSDRLEDVFPFSRWAYSSYLNYLDDLDNGLVEYPGAELPVKVISVPKTQKTPRIIAVEPVAMQYMQQAIRHAFEEALSRHMSADRLIGYSSQVPNQELAYLGSLNGDLATLDLSDASDLVSNELVVSLLHEWPFLLEAIQATRSTTALVNLESGDITVKLNKFASMGSALCFPIESLVFATIALAVVDSAAGDTNRYSNAPGVRVYGDDIIVAAEHAQLVAWTLEACGLKVNHDKSFWTGRFRESCGKEYWHGYDVSYVKARRFLPTLSKPLRQDVDETVSTVALRNNFWNQGWFQTVSYLDQLLDKRLNGVYPIVSPTSSVLGRHSWTNFTVDRMSVDTQTPLVKGYVVKSNPPESFLDGYAALMKCLAKRSELPNPDPRHLLRGGRPAVLRVKLQMVPVF</sequence>
<keyword evidence="6" id="KW-0693">Viral RNA replication</keyword>
<feature type="domain" description="RdRp catalytic" evidence="10">
    <location>
        <begin position="313"/>
        <end position="456"/>
    </location>
</feature>
<dbReference type="GO" id="GO:0039694">
    <property type="term" value="P:viral RNA genome replication"/>
    <property type="evidence" value="ECO:0007669"/>
    <property type="project" value="InterPro"/>
</dbReference>
<evidence type="ECO:0000256" key="5">
    <source>
        <dbReference type="ARBA" id="ARBA00022741"/>
    </source>
</evidence>
<evidence type="ECO:0000256" key="3">
    <source>
        <dbReference type="ARBA" id="ARBA00022679"/>
    </source>
</evidence>
<evidence type="ECO:0000256" key="7">
    <source>
        <dbReference type="ARBA" id="ARBA00030248"/>
    </source>
</evidence>
<feature type="binding site" evidence="9">
    <location>
        <position position="424"/>
    </location>
    <ligand>
        <name>Mg(2+)</name>
        <dbReference type="ChEBI" id="CHEBI:18420"/>
        <label>2</label>
    </ligand>
</feature>
<protein>
    <recommendedName>
        <fullName evidence="1">RNA-directed RNA polymerase</fullName>
        <ecNumber evidence="1">2.7.7.48</ecNumber>
    </recommendedName>
    <alternativeName>
        <fullName evidence="7">RNA replicase beta chain</fullName>
    </alternativeName>
</protein>
<evidence type="ECO:0000256" key="2">
    <source>
        <dbReference type="ARBA" id="ARBA00022484"/>
    </source>
</evidence>
<keyword evidence="4" id="KW-0548">Nucleotidyltransferase</keyword>
<evidence type="ECO:0000313" key="11">
    <source>
        <dbReference type="EMBL" id="QDH88115.1"/>
    </source>
</evidence>
<evidence type="ECO:0000259" key="10">
    <source>
        <dbReference type="PROSITE" id="PS50522"/>
    </source>
</evidence>
<keyword evidence="3" id="KW-0808">Transferase</keyword>